<evidence type="ECO:0000256" key="6">
    <source>
        <dbReference type="ARBA" id="ARBA00038449"/>
    </source>
</evidence>
<evidence type="ECO:0000259" key="12">
    <source>
        <dbReference type="PROSITE" id="PS50071"/>
    </source>
</evidence>
<dbReference type="GO" id="GO:0005634">
    <property type="term" value="C:nucleus"/>
    <property type="evidence" value="ECO:0007669"/>
    <property type="project" value="UniProtKB-SubCell"/>
</dbReference>
<protein>
    <recommendedName>
        <fullName evidence="7">Homeobox even-skipped homolog protein 2</fullName>
    </recommendedName>
    <alternativeName>
        <fullName evidence="8">EVX-2</fullName>
    </alternativeName>
</protein>
<sequence>MMERIRKEMILMERGLHSPTAGKRLSNLSDSAGNAVLEALENSPHSGRLSPRLTAASLHSAIGDISAKGKFEIDTLFNLQHPSSESTVSSEIPPSESRKKITLYSEVAQEADMNSDVEVGCSALRSPASLTSSQLKENSNKGYAESSPAPSTPAAAAAAPAAGIGSLHSGGALGGSAAGADQVRRYRTAFTREQIARLEKEFYRENYVSRPRRCELAAALNLPETTIKVWFQNRRMKDKRQRLAMSWPHPADPSFYTYMMTHAAATGSLPYPFHSHVPLHYYPHVGVTAAAAAAAASGAAAAPFATSIRPLDTFRALSHPYSRPELLCSFRHPGLYQAPAAAAAGLNSSAAASAAAAAAAAARGGGGLGAAGGLGALLLPQLPQQPDGGGGGGGGLGAGLAGRRRRRLPLHGGGAALRERLPALLGRRAQQGRRRLAGPAGGGAAHQITTPARARGRGAFCRGGGGGGGRVGGRPRARPKSSVYFFIADRPAAEGRGARREGAPRLLRPRGGGPAVRAALRCPAPGSAGLRAAGPAGAGRGSRREGMCFWLSFF</sequence>
<dbReference type="AlphaFoldDB" id="A0A663E116"/>
<keyword evidence="5 9" id="KW-0539">Nucleus</keyword>
<keyword evidence="2" id="KW-0217">Developmental protein</keyword>
<evidence type="ECO:0000256" key="2">
    <source>
        <dbReference type="ARBA" id="ARBA00022473"/>
    </source>
</evidence>
<dbReference type="InterPro" id="IPR009057">
    <property type="entry name" value="Homeodomain-like_sf"/>
</dbReference>
<keyword evidence="3 9" id="KW-0238">DNA-binding</keyword>
<feature type="DNA-binding region" description="Homeobox" evidence="9">
    <location>
        <begin position="183"/>
        <end position="242"/>
    </location>
</feature>
<proteinExistence type="inferred from homology"/>
<keyword evidence="14" id="KW-1185">Reference proteome</keyword>
<comment type="similarity">
    <text evidence="6">Belongs to the even-skipped homeobox family.</text>
</comment>
<dbReference type="PANTHER" id="PTHR46294:SF1">
    <property type="entry name" value="HOMEOBOX EVEN-SKIPPED HOMOLOG PROTEIN 2"/>
    <property type="match status" value="1"/>
</dbReference>
<name>A0A663E116_AQUCH</name>
<feature type="region of interest" description="Disordered" evidence="11">
    <location>
        <begin position="382"/>
        <end position="401"/>
    </location>
</feature>
<dbReference type="GO" id="GO:0000978">
    <property type="term" value="F:RNA polymerase II cis-regulatory region sequence-specific DNA binding"/>
    <property type="evidence" value="ECO:0007669"/>
    <property type="project" value="TreeGrafter"/>
</dbReference>
<evidence type="ECO:0000256" key="8">
    <source>
        <dbReference type="ARBA" id="ARBA00080213"/>
    </source>
</evidence>
<keyword evidence="4 9" id="KW-0371">Homeobox</keyword>
<feature type="compositionally biased region" description="Gly residues" evidence="11">
    <location>
        <begin position="387"/>
        <end position="400"/>
    </location>
</feature>
<dbReference type="Ensembl" id="ENSACCT00020005907.1">
    <property type="protein sequence ID" value="ENSACCP00020005669.1"/>
    <property type="gene ID" value="ENSACCG00020003885.1"/>
</dbReference>
<dbReference type="PANTHER" id="PTHR46294">
    <property type="entry name" value="SEGMENTATION PROTEIN EVEN-SKIPPED"/>
    <property type="match status" value="1"/>
</dbReference>
<feature type="region of interest" description="Disordered" evidence="11">
    <location>
        <begin position="130"/>
        <end position="154"/>
    </location>
</feature>
<reference evidence="13" key="1">
    <citation type="submission" date="2025-08" db="UniProtKB">
        <authorList>
            <consortium name="Ensembl"/>
        </authorList>
    </citation>
    <scope>IDENTIFICATION</scope>
</reference>
<evidence type="ECO:0000256" key="4">
    <source>
        <dbReference type="ARBA" id="ARBA00023155"/>
    </source>
</evidence>
<reference evidence="13" key="2">
    <citation type="submission" date="2025-09" db="UniProtKB">
        <authorList>
            <consortium name="Ensembl"/>
        </authorList>
    </citation>
    <scope>IDENTIFICATION</scope>
</reference>
<gene>
    <name evidence="13" type="primary">EVX2</name>
</gene>
<organism evidence="13 14">
    <name type="scientific">Aquila chrysaetos chrysaetos</name>
    <dbReference type="NCBI Taxonomy" id="223781"/>
    <lineage>
        <taxon>Eukaryota</taxon>
        <taxon>Metazoa</taxon>
        <taxon>Chordata</taxon>
        <taxon>Craniata</taxon>
        <taxon>Vertebrata</taxon>
        <taxon>Euteleostomi</taxon>
        <taxon>Archelosauria</taxon>
        <taxon>Archosauria</taxon>
        <taxon>Dinosauria</taxon>
        <taxon>Saurischia</taxon>
        <taxon>Theropoda</taxon>
        <taxon>Coelurosauria</taxon>
        <taxon>Aves</taxon>
        <taxon>Neognathae</taxon>
        <taxon>Neoaves</taxon>
        <taxon>Telluraves</taxon>
        <taxon>Accipitrimorphae</taxon>
        <taxon>Accipitriformes</taxon>
        <taxon>Accipitridae</taxon>
        <taxon>Accipitrinae</taxon>
        <taxon>Aquila</taxon>
    </lineage>
</organism>
<dbReference type="Gene3D" id="1.10.10.60">
    <property type="entry name" value="Homeodomain-like"/>
    <property type="match status" value="1"/>
</dbReference>
<feature type="compositionally biased region" description="Low complexity" evidence="11">
    <location>
        <begin position="144"/>
        <end position="154"/>
    </location>
</feature>
<dbReference type="GO" id="GO:0035108">
    <property type="term" value="P:limb morphogenesis"/>
    <property type="evidence" value="ECO:0007669"/>
    <property type="project" value="Ensembl"/>
</dbReference>
<dbReference type="Pfam" id="PF00046">
    <property type="entry name" value="Homeodomain"/>
    <property type="match status" value="1"/>
</dbReference>
<dbReference type="CDD" id="cd00086">
    <property type="entry name" value="homeodomain"/>
    <property type="match status" value="1"/>
</dbReference>
<evidence type="ECO:0000256" key="10">
    <source>
        <dbReference type="RuleBase" id="RU000682"/>
    </source>
</evidence>
<evidence type="ECO:0000256" key="7">
    <source>
        <dbReference type="ARBA" id="ARBA00073188"/>
    </source>
</evidence>
<dbReference type="InterPro" id="IPR052002">
    <property type="entry name" value="Even-skipped_HD"/>
</dbReference>
<dbReference type="PRINTS" id="PR00024">
    <property type="entry name" value="HOMEOBOX"/>
</dbReference>
<dbReference type="InterPro" id="IPR020479">
    <property type="entry name" value="HD_metazoa"/>
</dbReference>
<evidence type="ECO:0000256" key="3">
    <source>
        <dbReference type="ARBA" id="ARBA00023125"/>
    </source>
</evidence>
<evidence type="ECO:0000256" key="11">
    <source>
        <dbReference type="SAM" id="MobiDB-lite"/>
    </source>
</evidence>
<accession>A0A663E116</accession>
<evidence type="ECO:0000256" key="1">
    <source>
        <dbReference type="ARBA" id="ARBA00004123"/>
    </source>
</evidence>
<dbReference type="GeneTree" id="ENSGT00940000161025"/>
<dbReference type="PROSITE" id="PS50071">
    <property type="entry name" value="HOMEOBOX_2"/>
    <property type="match status" value="1"/>
</dbReference>
<evidence type="ECO:0000313" key="14">
    <source>
        <dbReference type="Proteomes" id="UP000472275"/>
    </source>
</evidence>
<dbReference type="SUPFAM" id="SSF46689">
    <property type="entry name" value="Homeodomain-like"/>
    <property type="match status" value="1"/>
</dbReference>
<dbReference type="GO" id="GO:0000981">
    <property type="term" value="F:DNA-binding transcription factor activity, RNA polymerase II-specific"/>
    <property type="evidence" value="ECO:0007669"/>
    <property type="project" value="InterPro"/>
</dbReference>
<dbReference type="FunFam" id="1.10.10.60:FF:000367">
    <property type="entry name" value="homeobox even-skipped homolog protein 2"/>
    <property type="match status" value="1"/>
</dbReference>
<feature type="domain" description="Homeobox" evidence="12">
    <location>
        <begin position="181"/>
        <end position="241"/>
    </location>
</feature>
<dbReference type="InterPro" id="IPR017970">
    <property type="entry name" value="Homeobox_CS"/>
</dbReference>
<dbReference type="InParanoid" id="A0A663E116"/>
<dbReference type="SMART" id="SM00389">
    <property type="entry name" value="HOX"/>
    <property type="match status" value="1"/>
</dbReference>
<dbReference type="Proteomes" id="UP000472275">
    <property type="component" value="Chromosome 6"/>
</dbReference>
<feature type="compositionally biased region" description="Polar residues" evidence="11">
    <location>
        <begin position="130"/>
        <end position="141"/>
    </location>
</feature>
<evidence type="ECO:0000313" key="13">
    <source>
        <dbReference type="Ensembl" id="ENSACCP00020005669.1"/>
    </source>
</evidence>
<evidence type="ECO:0000256" key="5">
    <source>
        <dbReference type="ARBA" id="ARBA00023242"/>
    </source>
</evidence>
<dbReference type="PROSITE" id="PS00027">
    <property type="entry name" value="HOMEOBOX_1"/>
    <property type="match status" value="1"/>
</dbReference>
<comment type="subcellular location">
    <subcellularLocation>
        <location evidence="1 9 10">Nucleus</location>
    </subcellularLocation>
</comment>
<evidence type="ECO:0000256" key="9">
    <source>
        <dbReference type="PROSITE-ProRule" id="PRU00108"/>
    </source>
</evidence>
<dbReference type="InterPro" id="IPR001356">
    <property type="entry name" value="HD"/>
</dbReference>